<evidence type="ECO:0000256" key="1">
    <source>
        <dbReference type="SAM" id="Phobius"/>
    </source>
</evidence>
<dbReference type="EMBL" id="AB609752">
    <property type="protein sequence ID" value="BBE38989.1"/>
    <property type="molecule type" value="Genomic_DNA"/>
</dbReference>
<organism evidence="2">
    <name type="scientific">Vibrio vulnificus</name>
    <dbReference type="NCBI Taxonomy" id="672"/>
    <lineage>
        <taxon>Bacteria</taxon>
        <taxon>Pseudomonadati</taxon>
        <taxon>Pseudomonadota</taxon>
        <taxon>Gammaproteobacteria</taxon>
        <taxon>Vibrionales</taxon>
        <taxon>Vibrionaceae</taxon>
        <taxon>Vibrio</taxon>
    </lineage>
</organism>
<keyword evidence="1" id="KW-0812">Transmembrane</keyword>
<accession>A0A6S4Q795</accession>
<dbReference type="AlphaFoldDB" id="A0A6S4Q795"/>
<proteinExistence type="predicted"/>
<evidence type="ECO:0000313" key="2">
    <source>
        <dbReference type="EMBL" id="BBE38989.1"/>
    </source>
</evidence>
<keyword evidence="1" id="KW-1133">Transmembrane helix</keyword>
<reference evidence="2" key="1">
    <citation type="submission" date="2011-01" db="EMBL/GenBank/DDBJ databases">
        <title>Evolutionary Significance of Chromosomal Super-Integrons in Vibrio vulnificus Strains.</title>
        <authorList>
            <person name="Shu H.Y."/>
            <person name="Wu K.M."/>
            <person name="Liu T.T."/>
            <person name="Liu Y.M."/>
            <person name="Liao T.L."/>
            <person name="Hor L.I."/>
            <person name="Tsai S.F."/>
            <person name="Chen C.Y."/>
        </authorList>
    </citation>
    <scope>NUCLEOTIDE SEQUENCE</scope>
    <source>
        <strain evidence="2">CG021</strain>
    </source>
</reference>
<sequence length="83" mass="8979">MFNYVKSIACAFSWLSNFGFVGKLASVVAVFGLQFLGAKNSESCLIEIQCLGEVSASCSVSKLELQLSFLTLRLNANAINFMS</sequence>
<keyword evidence="1" id="KW-0472">Membrane</keyword>
<feature type="transmembrane region" description="Helical" evidence="1">
    <location>
        <begin position="12"/>
        <end position="33"/>
    </location>
</feature>
<name>A0A6S4Q795_VIBVL</name>
<protein>
    <submittedName>
        <fullName evidence="2">Uncharacterized protein</fullName>
    </submittedName>
</protein>